<feature type="compositionally biased region" description="Low complexity" evidence="1">
    <location>
        <begin position="559"/>
        <end position="577"/>
    </location>
</feature>
<gene>
    <name evidence="2" type="ORF">CERSUDRAFT_95614</name>
</gene>
<evidence type="ECO:0000313" key="3">
    <source>
        <dbReference type="Proteomes" id="UP000016930"/>
    </source>
</evidence>
<reference evidence="2 3" key="1">
    <citation type="journal article" date="2012" name="Proc. Natl. Acad. Sci. U.S.A.">
        <title>Comparative genomics of Ceriporiopsis subvermispora and Phanerochaete chrysosporium provide insight into selective ligninolysis.</title>
        <authorList>
            <person name="Fernandez-Fueyo E."/>
            <person name="Ruiz-Duenas F.J."/>
            <person name="Ferreira P."/>
            <person name="Floudas D."/>
            <person name="Hibbett D.S."/>
            <person name="Canessa P."/>
            <person name="Larrondo L.F."/>
            <person name="James T.Y."/>
            <person name="Seelenfreund D."/>
            <person name="Lobos S."/>
            <person name="Polanco R."/>
            <person name="Tello M."/>
            <person name="Honda Y."/>
            <person name="Watanabe T."/>
            <person name="Watanabe T."/>
            <person name="Ryu J.S."/>
            <person name="Kubicek C.P."/>
            <person name="Schmoll M."/>
            <person name="Gaskell J."/>
            <person name="Hammel K.E."/>
            <person name="St John F.J."/>
            <person name="Vanden Wymelenberg A."/>
            <person name="Sabat G."/>
            <person name="Splinter BonDurant S."/>
            <person name="Syed K."/>
            <person name="Yadav J.S."/>
            <person name="Doddapaneni H."/>
            <person name="Subramanian V."/>
            <person name="Lavin J.L."/>
            <person name="Oguiza J.A."/>
            <person name="Perez G."/>
            <person name="Pisabarro A.G."/>
            <person name="Ramirez L."/>
            <person name="Santoyo F."/>
            <person name="Master E."/>
            <person name="Coutinho P.M."/>
            <person name="Henrissat B."/>
            <person name="Lombard V."/>
            <person name="Magnuson J.K."/>
            <person name="Kuees U."/>
            <person name="Hori C."/>
            <person name="Igarashi K."/>
            <person name="Samejima M."/>
            <person name="Held B.W."/>
            <person name="Barry K.W."/>
            <person name="LaButti K.M."/>
            <person name="Lapidus A."/>
            <person name="Lindquist E.A."/>
            <person name="Lucas S.M."/>
            <person name="Riley R."/>
            <person name="Salamov A.A."/>
            <person name="Hoffmeister D."/>
            <person name="Schwenk D."/>
            <person name="Hadar Y."/>
            <person name="Yarden O."/>
            <person name="de Vries R.P."/>
            <person name="Wiebenga A."/>
            <person name="Stenlid J."/>
            <person name="Eastwood D."/>
            <person name="Grigoriev I.V."/>
            <person name="Berka R.M."/>
            <person name="Blanchette R.A."/>
            <person name="Kersten P."/>
            <person name="Martinez A.T."/>
            <person name="Vicuna R."/>
            <person name="Cullen D."/>
        </authorList>
    </citation>
    <scope>NUCLEOTIDE SEQUENCE [LARGE SCALE GENOMIC DNA]</scope>
    <source>
        <strain evidence="2 3">B</strain>
    </source>
</reference>
<evidence type="ECO:0000256" key="1">
    <source>
        <dbReference type="SAM" id="MobiDB-lite"/>
    </source>
</evidence>
<evidence type="ECO:0000313" key="2">
    <source>
        <dbReference type="EMBL" id="EMD36272.1"/>
    </source>
</evidence>
<keyword evidence="3" id="KW-1185">Reference proteome</keyword>
<feature type="region of interest" description="Disordered" evidence="1">
    <location>
        <begin position="484"/>
        <end position="578"/>
    </location>
</feature>
<feature type="region of interest" description="Disordered" evidence="1">
    <location>
        <begin position="323"/>
        <end position="358"/>
    </location>
</feature>
<proteinExistence type="predicted"/>
<dbReference type="HOGENOM" id="CLU_414466_0_0_1"/>
<feature type="region of interest" description="Disordered" evidence="1">
    <location>
        <begin position="279"/>
        <end position="302"/>
    </location>
</feature>
<feature type="compositionally biased region" description="Low complexity" evidence="1">
    <location>
        <begin position="515"/>
        <end position="547"/>
    </location>
</feature>
<feature type="compositionally biased region" description="Polar residues" evidence="1">
    <location>
        <begin position="286"/>
        <end position="295"/>
    </location>
</feature>
<feature type="compositionally biased region" description="Pro residues" evidence="1">
    <location>
        <begin position="548"/>
        <end position="558"/>
    </location>
</feature>
<accession>M2RCW4</accession>
<feature type="compositionally biased region" description="Acidic residues" evidence="1">
    <location>
        <begin position="638"/>
        <end position="662"/>
    </location>
</feature>
<feature type="region of interest" description="Disordered" evidence="1">
    <location>
        <begin position="631"/>
        <end position="662"/>
    </location>
</feature>
<feature type="compositionally biased region" description="Low complexity" evidence="1">
    <location>
        <begin position="484"/>
        <end position="501"/>
    </location>
</feature>
<feature type="compositionally biased region" description="Polar residues" evidence="1">
    <location>
        <begin position="184"/>
        <end position="196"/>
    </location>
</feature>
<dbReference type="EMBL" id="KB445798">
    <property type="protein sequence ID" value="EMD36272.1"/>
    <property type="molecule type" value="Genomic_DNA"/>
</dbReference>
<protein>
    <submittedName>
        <fullName evidence="2">Uncharacterized protein</fullName>
    </submittedName>
</protein>
<sequence>MPPKKPVDPDDFWLKNDRRSILLSFLETNPEDSRNLLWGCPETKQKTKSPMTKKEIYAKIAYRVFLNDPDPTVNSRPFEHTPSPHWVRVKKRLEKWRNWYNATQTKLNSTGAGITEEQLAQGVTSVIRASLPAKLDLDTYQRLNAIWCRNPAFNATTVNSLHEGPISQQANAPPLSHDNEPYHNMSTSHGATSSQDARPFDFMEVDTFAMLRDFQMPPINFFQQTGGQQQLNISHEQEPHISSPFSMQQQLSSALRDFDMPQDLPIPESFTVPQMHSVPQDVGASASRSDPTITASSSSSSLVHRTGNLGAFLNRSLSTLSSNSSLPYQHPGVRTASSPSVHRAGRRQSKNKSVAGLESDPTIEKFMASISKANDEATQSRAEQTKMQEDRFLRMMEFEEWKTMYLAQLEIEKLQLKAETERLANLAQLQRDQTQTLKAAIDFNTLLLQQSTSERGRDSQIDQNMLPVNMSILQSSPEVFASPSVPSVSSVPSVPSTPLPSFRTMSPLVPRRFAPRSVSSLSSSSRTVPVSPLASSSNMLSSRMSSPAIPPPAMPSPAMPHSISMHRPAASHHSASALRQPVAYQSSISSATGSSMLSSTASSSASITFADFNDFNADAFAAFSADPEMQKIFASVLPEEEEEDEDEDEDDEDEDDEDEEEE</sequence>
<dbReference type="OrthoDB" id="2693027at2759"/>
<feature type="region of interest" description="Disordered" evidence="1">
    <location>
        <begin position="164"/>
        <end position="196"/>
    </location>
</feature>
<dbReference type="AlphaFoldDB" id="M2RCW4"/>
<name>M2RCW4_CERS8</name>
<dbReference type="Proteomes" id="UP000016930">
    <property type="component" value="Unassembled WGS sequence"/>
</dbReference>
<organism evidence="2 3">
    <name type="scientific">Ceriporiopsis subvermispora (strain B)</name>
    <name type="common">White-rot fungus</name>
    <name type="synonym">Gelatoporia subvermispora</name>
    <dbReference type="NCBI Taxonomy" id="914234"/>
    <lineage>
        <taxon>Eukaryota</taxon>
        <taxon>Fungi</taxon>
        <taxon>Dikarya</taxon>
        <taxon>Basidiomycota</taxon>
        <taxon>Agaricomycotina</taxon>
        <taxon>Agaricomycetes</taxon>
        <taxon>Polyporales</taxon>
        <taxon>Gelatoporiaceae</taxon>
        <taxon>Gelatoporia</taxon>
    </lineage>
</organism>